<dbReference type="EMBL" id="ML208263">
    <property type="protein sequence ID" value="TFK75434.1"/>
    <property type="molecule type" value="Genomic_DNA"/>
</dbReference>
<sequence length="496" mass="53651">MSQSTVVSAPGKVLVAGGYLVLEPAFSGTVVSTSSRFYTVVTPKARKESQKITVRSPQFLEATWTYDVGTGSPLEVTPAAHNTSKNKFVHLALRTVLSLAAGTKAPSHIQELLSTGINITIVGDNDFYSQSAKLASLNLPRTLKSLSQLPPFNPLNVHLADVHKTGLGSSAALITALVSALLLHFGLITETTFADAASADRRFAHNVAQYVHCLAQGKIGSGFDVAAAAFGTHIYTRFDPSVLKDLLSSDTPSSQTLYSVLSPSNPAWDYKVEPFKLPPLTRIMLADVNAGSDTPSLVGKVLSWRKANKETSDKLWETLHQHNRSLATNLQLLTRLSEQDPENYASAVKYLASLQPVQWAANPWQPPEEIPIVEKFYGAHRITQDIRQNMKRMGELAGVPIEPPEQTSLLDKCVTQAGIIGGGVPGAGGYDAIWLLVCNPVDCSPELPPVERVEYLWSKYDELKLSPLSAEESHAGGARKENIDDIPGLKDIIVVV</sequence>
<reference evidence="1 2" key="1">
    <citation type="journal article" date="2019" name="Nat. Ecol. Evol.">
        <title>Megaphylogeny resolves global patterns of mushroom evolution.</title>
        <authorList>
            <person name="Varga T."/>
            <person name="Krizsan K."/>
            <person name="Foldi C."/>
            <person name="Dima B."/>
            <person name="Sanchez-Garcia M."/>
            <person name="Sanchez-Ramirez S."/>
            <person name="Szollosi G.J."/>
            <person name="Szarkandi J.G."/>
            <person name="Papp V."/>
            <person name="Albert L."/>
            <person name="Andreopoulos W."/>
            <person name="Angelini C."/>
            <person name="Antonin V."/>
            <person name="Barry K.W."/>
            <person name="Bougher N.L."/>
            <person name="Buchanan P."/>
            <person name="Buyck B."/>
            <person name="Bense V."/>
            <person name="Catcheside P."/>
            <person name="Chovatia M."/>
            <person name="Cooper J."/>
            <person name="Damon W."/>
            <person name="Desjardin D."/>
            <person name="Finy P."/>
            <person name="Geml J."/>
            <person name="Haridas S."/>
            <person name="Hughes K."/>
            <person name="Justo A."/>
            <person name="Karasinski D."/>
            <person name="Kautmanova I."/>
            <person name="Kiss B."/>
            <person name="Kocsube S."/>
            <person name="Kotiranta H."/>
            <person name="LaButti K.M."/>
            <person name="Lechner B.E."/>
            <person name="Liimatainen K."/>
            <person name="Lipzen A."/>
            <person name="Lukacs Z."/>
            <person name="Mihaltcheva S."/>
            <person name="Morgado L.N."/>
            <person name="Niskanen T."/>
            <person name="Noordeloos M.E."/>
            <person name="Ohm R.A."/>
            <person name="Ortiz-Santana B."/>
            <person name="Ovrebo C."/>
            <person name="Racz N."/>
            <person name="Riley R."/>
            <person name="Savchenko A."/>
            <person name="Shiryaev A."/>
            <person name="Soop K."/>
            <person name="Spirin V."/>
            <person name="Szebenyi C."/>
            <person name="Tomsovsky M."/>
            <person name="Tulloss R.E."/>
            <person name="Uehling J."/>
            <person name="Grigoriev I.V."/>
            <person name="Vagvolgyi C."/>
            <person name="Papp T."/>
            <person name="Martin F.M."/>
            <person name="Miettinen O."/>
            <person name="Hibbett D.S."/>
            <person name="Nagy L.G."/>
        </authorList>
    </citation>
    <scope>NUCLEOTIDE SEQUENCE [LARGE SCALE GENOMIC DNA]</scope>
    <source>
        <strain evidence="1 2">NL-1719</strain>
    </source>
</reference>
<evidence type="ECO:0000313" key="2">
    <source>
        <dbReference type="Proteomes" id="UP000308600"/>
    </source>
</evidence>
<keyword evidence="1" id="KW-0808">Transferase</keyword>
<accession>A0ACD3BCS1</accession>
<organism evidence="1 2">
    <name type="scientific">Pluteus cervinus</name>
    <dbReference type="NCBI Taxonomy" id="181527"/>
    <lineage>
        <taxon>Eukaryota</taxon>
        <taxon>Fungi</taxon>
        <taxon>Dikarya</taxon>
        <taxon>Basidiomycota</taxon>
        <taxon>Agaricomycotina</taxon>
        <taxon>Agaricomycetes</taxon>
        <taxon>Agaricomycetidae</taxon>
        <taxon>Agaricales</taxon>
        <taxon>Pluteineae</taxon>
        <taxon>Pluteaceae</taxon>
        <taxon>Pluteus</taxon>
    </lineage>
</organism>
<keyword evidence="1" id="KW-0418">Kinase</keyword>
<keyword evidence="2" id="KW-1185">Reference proteome</keyword>
<gene>
    <name evidence="1" type="ORF">BDN72DRAFT_787475</name>
</gene>
<name>A0ACD3BCS1_9AGAR</name>
<proteinExistence type="predicted"/>
<evidence type="ECO:0000313" key="1">
    <source>
        <dbReference type="EMBL" id="TFK75434.1"/>
    </source>
</evidence>
<dbReference type="Proteomes" id="UP000308600">
    <property type="component" value="Unassembled WGS sequence"/>
</dbReference>
<protein>
    <submittedName>
        <fullName evidence="1">Phosphomevalonate kinase</fullName>
    </submittedName>
</protein>